<dbReference type="GO" id="GO:0016159">
    <property type="term" value="F:muconolactone delta-isomerase activity"/>
    <property type="evidence" value="ECO:0007669"/>
    <property type="project" value="UniProtKB-EC"/>
</dbReference>
<evidence type="ECO:0000256" key="1">
    <source>
        <dbReference type="SAM" id="MobiDB-lite"/>
    </source>
</evidence>
<evidence type="ECO:0000259" key="2">
    <source>
        <dbReference type="Pfam" id="PF02426"/>
    </source>
</evidence>
<dbReference type="AlphaFoldDB" id="A0A7K0D979"/>
<keyword evidence="3" id="KW-0413">Isomerase</keyword>
<dbReference type="EMBL" id="WEGK01000010">
    <property type="protein sequence ID" value="MQY21414.1"/>
    <property type="molecule type" value="Genomic_DNA"/>
</dbReference>
<sequence length="50" mass="5764">MLFHVRMDVQLPHDLSVEAHADVLAREKAYSRQLQRSGKRPQLATHPSEI</sequence>
<dbReference type="InterPro" id="IPR011008">
    <property type="entry name" value="Dimeric_a/b-barrel"/>
</dbReference>
<comment type="caution">
    <text evidence="3">The sequence shown here is derived from an EMBL/GenBank/DDBJ whole genome shotgun (WGS) entry which is preliminary data.</text>
</comment>
<feature type="domain" description="Muconolactone isomerase" evidence="2">
    <location>
        <begin position="1"/>
        <end position="45"/>
    </location>
</feature>
<dbReference type="Pfam" id="PF02426">
    <property type="entry name" value="MIase"/>
    <property type="match status" value="1"/>
</dbReference>
<name>A0A7K0D979_9NOCA</name>
<feature type="region of interest" description="Disordered" evidence="1">
    <location>
        <begin position="31"/>
        <end position="50"/>
    </location>
</feature>
<dbReference type="OrthoDB" id="2889526at2"/>
<dbReference type="Gene3D" id="3.30.70.1060">
    <property type="entry name" value="Dimeric alpha+beta barrel"/>
    <property type="match status" value="1"/>
</dbReference>
<protein>
    <submittedName>
        <fullName evidence="3">Muconolactone Delta-isomerase</fullName>
        <ecNumber evidence="3">5.3.3.4</ecNumber>
    </submittedName>
</protein>
<keyword evidence="4" id="KW-1185">Reference proteome</keyword>
<reference evidence="3 4" key="1">
    <citation type="submission" date="2019-10" db="EMBL/GenBank/DDBJ databases">
        <title>Nocardia macrotermitis sp. nov. and Nocardia aurantia sp. nov., isolated from the gut of fungus growing-termite Macrotermes natalensis.</title>
        <authorList>
            <person name="Benndorf R."/>
            <person name="Schwitalla J."/>
            <person name="Martin K."/>
            <person name="De Beer W."/>
            <person name="Kaster A.-K."/>
            <person name="Vollmers J."/>
            <person name="Poulsen M."/>
            <person name="Beemelmanns C."/>
        </authorList>
    </citation>
    <scope>NUCLEOTIDE SEQUENCE [LARGE SCALE GENOMIC DNA]</scope>
    <source>
        <strain evidence="3 4">RB20</strain>
    </source>
</reference>
<gene>
    <name evidence="3" type="primary">catC</name>
    <name evidence="3" type="ORF">NRB20_45250</name>
</gene>
<proteinExistence type="predicted"/>
<evidence type="ECO:0000313" key="3">
    <source>
        <dbReference type="EMBL" id="MQY21414.1"/>
    </source>
</evidence>
<evidence type="ECO:0000313" key="4">
    <source>
        <dbReference type="Proteomes" id="UP000438448"/>
    </source>
</evidence>
<organism evidence="3 4">
    <name type="scientific">Nocardia macrotermitis</name>
    <dbReference type="NCBI Taxonomy" id="2585198"/>
    <lineage>
        <taxon>Bacteria</taxon>
        <taxon>Bacillati</taxon>
        <taxon>Actinomycetota</taxon>
        <taxon>Actinomycetes</taxon>
        <taxon>Mycobacteriales</taxon>
        <taxon>Nocardiaceae</taxon>
        <taxon>Nocardia</taxon>
    </lineage>
</organism>
<dbReference type="Proteomes" id="UP000438448">
    <property type="component" value="Unassembled WGS sequence"/>
</dbReference>
<accession>A0A7K0D979</accession>
<dbReference type="EC" id="5.3.3.4" evidence="3"/>
<dbReference type="SUPFAM" id="SSF54909">
    <property type="entry name" value="Dimeric alpha+beta barrel"/>
    <property type="match status" value="1"/>
</dbReference>
<dbReference type="InterPro" id="IPR026029">
    <property type="entry name" value="MLI_dom"/>
</dbReference>